<feature type="domain" description="Radical SAM core" evidence="9">
    <location>
        <begin position="171"/>
        <end position="403"/>
    </location>
</feature>
<dbReference type="Pfam" id="PF02310">
    <property type="entry name" value="B12-binding"/>
    <property type="match status" value="1"/>
</dbReference>
<evidence type="ECO:0000256" key="6">
    <source>
        <dbReference type="ARBA" id="ARBA00023004"/>
    </source>
</evidence>
<evidence type="ECO:0000256" key="2">
    <source>
        <dbReference type="ARBA" id="ARBA00022603"/>
    </source>
</evidence>
<evidence type="ECO:0000256" key="7">
    <source>
        <dbReference type="ARBA" id="ARBA00023014"/>
    </source>
</evidence>
<dbReference type="SUPFAM" id="SSF102114">
    <property type="entry name" value="Radical SAM enzymes"/>
    <property type="match status" value="1"/>
</dbReference>
<keyword evidence="4" id="KW-0949">S-adenosyl-L-methionine</keyword>
<keyword evidence="5" id="KW-0479">Metal-binding</keyword>
<dbReference type="InterPro" id="IPR058240">
    <property type="entry name" value="rSAM_sf"/>
</dbReference>
<dbReference type="AlphaFoldDB" id="A0A0G0FHD3"/>
<evidence type="ECO:0000313" key="11">
    <source>
        <dbReference type="Proteomes" id="UP000034508"/>
    </source>
</evidence>
<dbReference type="InterPro" id="IPR006638">
    <property type="entry name" value="Elp3/MiaA/NifB-like_rSAM"/>
</dbReference>
<dbReference type="GO" id="GO:0003824">
    <property type="term" value="F:catalytic activity"/>
    <property type="evidence" value="ECO:0007669"/>
    <property type="project" value="InterPro"/>
</dbReference>
<name>A0A0G0FHD3_9BACT</name>
<keyword evidence="3" id="KW-0808">Transferase</keyword>
<dbReference type="InterPro" id="IPR051198">
    <property type="entry name" value="BchE-like"/>
</dbReference>
<protein>
    <submittedName>
        <fullName evidence="10">Uncharacterized protein</fullName>
    </submittedName>
</protein>
<proteinExistence type="predicted"/>
<dbReference type="PROSITE" id="PS51332">
    <property type="entry name" value="B12_BINDING"/>
    <property type="match status" value="1"/>
</dbReference>
<dbReference type="Pfam" id="PF04055">
    <property type="entry name" value="Radical_SAM"/>
    <property type="match status" value="1"/>
</dbReference>
<dbReference type="Gene3D" id="3.80.30.20">
    <property type="entry name" value="tm_1862 like domain"/>
    <property type="match status" value="1"/>
</dbReference>
<evidence type="ECO:0000313" key="10">
    <source>
        <dbReference type="EMBL" id="KKQ18458.1"/>
    </source>
</evidence>
<dbReference type="PROSITE" id="PS51918">
    <property type="entry name" value="RADICAL_SAM"/>
    <property type="match status" value="1"/>
</dbReference>
<dbReference type="Gene3D" id="3.40.50.280">
    <property type="entry name" value="Cobalamin-binding domain"/>
    <property type="match status" value="1"/>
</dbReference>
<dbReference type="InterPro" id="IPR034466">
    <property type="entry name" value="Methyltransferase_Class_B"/>
</dbReference>
<evidence type="ECO:0000256" key="4">
    <source>
        <dbReference type="ARBA" id="ARBA00022691"/>
    </source>
</evidence>
<dbReference type="GO" id="GO:0046872">
    <property type="term" value="F:metal ion binding"/>
    <property type="evidence" value="ECO:0007669"/>
    <property type="project" value="UniProtKB-KW"/>
</dbReference>
<keyword evidence="2" id="KW-0489">Methyltransferase</keyword>
<dbReference type="PANTHER" id="PTHR43409">
    <property type="entry name" value="ANAEROBIC MAGNESIUM-PROTOPORPHYRIN IX MONOMETHYL ESTER CYCLASE-RELATED"/>
    <property type="match status" value="1"/>
</dbReference>
<dbReference type="Proteomes" id="UP000034508">
    <property type="component" value="Unassembled WGS sequence"/>
</dbReference>
<keyword evidence="7" id="KW-0411">Iron-sulfur</keyword>
<dbReference type="SFLD" id="SFLDG01123">
    <property type="entry name" value="methyltransferase_(Class_B)"/>
    <property type="match status" value="1"/>
</dbReference>
<keyword evidence="6" id="KW-0408">Iron</keyword>
<comment type="cofactor">
    <cofactor evidence="1">
        <name>[4Fe-4S] cluster</name>
        <dbReference type="ChEBI" id="CHEBI:49883"/>
    </cofactor>
</comment>
<dbReference type="PATRIC" id="fig|1618331.3.peg.271"/>
<dbReference type="SFLD" id="SFLDG01082">
    <property type="entry name" value="B12-binding_domain_containing"/>
    <property type="match status" value="1"/>
</dbReference>
<dbReference type="SFLD" id="SFLDS00029">
    <property type="entry name" value="Radical_SAM"/>
    <property type="match status" value="1"/>
</dbReference>
<reference evidence="10 11" key="1">
    <citation type="journal article" date="2015" name="Nature">
        <title>rRNA introns, odd ribosomes, and small enigmatic genomes across a large radiation of phyla.</title>
        <authorList>
            <person name="Brown C.T."/>
            <person name="Hug L.A."/>
            <person name="Thomas B.C."/>
            <person name="Sharon I."/>
            <person name="Castelle C.J."/>
            <person name="Singh A."/>
            <person name="Wilkins M.J."/>
            <person name="Williams K.H."/>
            <person name="Banfield J.F."/>
        </authorList>
    </citation>
    <scope>NUCLEOTIDE SEQUENCE [LARGE SCALE GENOMIC DNA]</scope>
</reference>
<evidence type="ECO:0000259" key="8">
    <source>
        <dbReference type="PROSITE" id="PS51332"/>
    </source>
</evidence>
<dbReference type="InterPro" id="IPR007197">
    <property type="entry name" value="rSAM"/>
</dbReference>
<dbReference type="SUPFAM" id="SSF52242">
    <property type="entry name" value="Cobalamin (vitamin B12)-binding domain"/>
    <property type="match status" value="1"/>
</dbReference>
<comment type="caution">
    <text evidence="10">The sequence shown here is derived from an EMBL/GenBank/DDBJ whole genome shotgun (WGS) entry which is preliminary data.</text>
</comment>
<evidence type="ECO:0000256" key="3">
    <source>
        <dbReference type="ARBA" id="ARBA00022679"/>
    </source>
</evidence>
<sequence>MNILFAIKKNIYSAMEPIGILYLSSILKKNGHSVFLTDASIEKVSHIIKEENIGLFAISCMNTEYKYYLDLSQKIKHKFSRIPIIWGGPTPTFSPEIIKQNAIDIICRGEGENALLELVNRIEHKWDINKIPNLWIKKNSVIYKNPVGKLMDDLDLLPFPDRYLAGNFSQFRFSPIKTIIAGRGCPFNCSFCFNHKIHELYKGKGKIIRNRSVENLITELADLKKNFNAKFFYFLDDVFPFEKKWLSDFAERYSKEIRLPFTIVTSVIFIDREFVRLIKKAGCISIHLAIECGNEKIRRKILNKPISNQQIIKACNMVKSYGMAISAYNMVGIPFTKFEDELETLDLNLKGEIDATYVAFCLPFLNTKLGQMAQKAGLISQKTEFLSWFERIPIQIEERKKIEKFAYLFTFIVMFPALRRYLFILLKIPFPTPFLKFVKDIFNGYTLKTKIVPVKTSHWEFAITAIGFISKRFTK</sequence>
<organism evidence="10 11">
    <name type="scientific">Berkelbacteria bacterium GW2011_GWA1_36_9</name>
    <dbReference type="NCBI Taxonomy" id="1618331"/>
    <lineage>
        <taxon>Bacteria</taxon>
        <taxon>Candidatus Berkelbacteria</taxon>
    </lineage>
</organism>
<dbReference type="EMBL" id="LBSM01000004">
    <property type="protein sequence ID" value="KKQ18458.1"/>
    <property type="molecule type" value="Genomic_DNA"/>
</dbReference>
<dbReference type="InterPro" id="IPR036724">
    <property type="entry name" value="Cobalamin-bd_sf"/>
</dbReference>
<feature type="domain" description="B12-binding" evidence="8">
    <location>
        <begin position="1"/>
        <end position="129"/>
    </location>
</feature>
<dbReference type="GO" id="GO:0051539">
    <property type="term" value="F:4 iron, 4 sulfur cluster binding"/>
    <property type="evidence" value="ECO:0007669"/>
    <property type="project" value="UniProtKB-KW"/>
</dbReference>
<dbReference type="InterPro" id="IPR006158">
    <property type="entry name" value="Cobalamin-bd"/>
</dbReference>
<dbReference type="CDD" id="cd01335">
    <property type="entry name" value="Radical_SAM"/>
    <property type="match status" value="1"/>
</dbReference>
<dbReference type="GO" id="GO:0031419">
    <property type="term" value="F:cobalamin binding"/>
    <property type="evidence" value="ECO:0007669"/>
    <property type="project" value="InterPro"/>
</dbReference>
<evidence type="ECO:0000256" key="5">
    <source>
        <dbReference type="ARBA" id="ARBA00022723"/>
    </source>
</evidence>
<dbReference type="CDD" id="cd02068">
    <property type="entry name" value="radical_SAM_B12_BD"/>
    <property type="match status" value="1"/>
</dbReference>
<dbReference type="InterPro" id="IPR023404">
    <property type="entry name" value="rSAM_horseshoe"/>
</dbReference>
<evidence type="ECO:0000259" key="9">
    <source>
        <dbReference type="PROSITE" id="PS51918"/>
    </source>
</evidence>
<evidence type="ECO:0000256" key="1">
    <source>
        <dbReference type="ARBA" id="ARBA00001966"/>
    </source>
</evidence>
<dbReference type="PANTHER" id="PTHR43409:SF7">
    <property type="entry name" value="BLL1977 PROTEIN"/>
    <property type="match status" value="1"/>
</dbReference>
<dbReference type="SMART" id="SM00729">
    <property type="entry name" value="Elp3"/>
    <property type="match status" value="1"/>
</dbReference>
<gene>
    <name evidence="10" type="ORF">US31_C0004G0020</name>
</gene>
<accession>A0A0G0FHD3</accession>